<gene>
    <name evidence="8" type="primary">scrB</name>
    <name evidence="8" type="ordered locus">ckrop_1697</name>
</gene>
<evidence type="ECO:0000313" key="9">
    <source>
        <dbReference type="Proteomes" id="UP000001473"/>
    </source>
</evidence>
<feature type="domain" description="Glycosyl hydrolase family 32 N-terminal" evidence="6">
    <location>
        <begin position="56"/>
        <end position="355"/>
    </location>
</feature>
<evidence type="ECO:0000256" key="4">
    <source>
        <dbReference type="ARBA" id="ARBA00023295"/>
    </source>
</evidence>
<dbReference type="SMART" id="SM00640">
    <property type="entry name" value="Glyco_32"/>
    <property type="match status" value="1"/>
</dbReference>
<dbReference type="InterPro" id="IPR013189">
    <property type="entry name" value="Glyco_hydro_32_C"/>
</dbReference>
<dbReference type="EC" id="3.2.1.26" evidence="2"/>
<dbReference type="CDD" id="cd18623">
    <property type="entry name" value="GH32_ScrB-like"/>
    <property type="match status" value="1"/>
</dbReference>
<dbReference type="EMBL" id="CP001620">
    <property type="protein sequence ID" value="ACR18420.1"/>
    <property type="molecule type" value="Genomic_DNA"/>
</dbReference>
<keyword evidence="9" id="KW-1185">Reference proteome</keyword>
<dbReference type="KEGG" id="ckp:ckrop_1697"/>
<dbReference type="PANTHER" id="PTHR43101:SF1">
    <property type="entry name" value="BETA-FRUCTOSIDASE"/>
    <property type="match status" value="1"/>
</dbReference>
<comment type="similarity">
    <text evidence="1 5">Belongs to the glycosyl hydrolase 32 family.</text>
</comment>
<evidence type="ECO:0000313" key="8">
    <source>
        <dbReference type="EMBL" id="ACR18420.1"/>
    </source>
</evidence>
<evidence type="ECO:0000256" key="1">
    <source>
        <dbReference type="ARBA" id="ARBA00009902"/>
    </source>
</evidence>
<dbReference type="STRING" id="645127.ckrop_1697"/>
<dbReference type="InterPro" id="IPR018053">
    <property type="entry name" value="Glyco_hydro_32_AS"/>
</dbReference>
<name>C4LKR5_CORK4</name>
<dbReference type="GO" id="GO:0005975">
    <property type="term" value="P:carbohydrate metabolic process"/>
    <property type="evidence" value="ECO:0007669"/>
    <property type="project" value="InterPro"/>
</dbReference>
<organism evidence="8 9">
    <name type="scientific">Corynebacterium kroppenstedtii (strain DSM 44385 / JCM 11950 / CIP 105744 / CCUG 35717)</name>
    <dbReference type="NCBI Taxonomy" id="645127"/>
    <lineage>
        <taxon>Bacteria</taxon>
        <taxon>Bacillati</taxon>
        <taxon>Actinomycetota</taxon>
        <taxon>Actinomycetes</taxon>
        <taxon>Mycobacteriales</taxon>
        <taxon>Corynebacteriaceae</taxon>
        <taxon>Corynebacterium</taxon>
    </lineage>
</organism>
<dbReference type="InterPro" id="IPR051214">
    <property type="entry name" value="GH32_Enzymes"/>
</dbReference>
<proteinExistence type="inferred from homology"/>
<dbReference type="PROSITE" id="PS00609">
    <property type="entry name" value="GLYCOSYL_HYDROL_F32"/>
    <property type="match status" value="1"/>
</dbReference>
<dbReference type="HOGENOM" id="CLU_001528_7_1_11"/>
<evidence type="ECO:0000256" key="3">
    <source>
        <dbReference type="ARBA" id="ARBA00022801"/>
    </source>
</evidence>
<evidence type="ECO:0000256" key="5">
    <source>
        <dbReference type="RuleBase" id="RU362110"/>
    </source>
</evidence>
<dbReference type="GO" id="GO:0004564">
    <property type="term" value="F:beta-fructofuranosidase activity"/>
    <property type="evidence" value="ECO:0007669"/>
    <property type="project" value="UniProtKB-EC"/>
</dbReference>
<dbReference type="AlphaFoldDB" id="C4LKR5"/>
<dbReference type="Gene3D" id="2.115.10.20">
    <property type="entry name" value="Glycosyl hydrolase domain, family 43"/>
    <property type="match status" value="1"/>
</dbReference>
<dbReference type="eggNOG" id="COG1621">
    <property type="taxonomic scope" value="Bacteria"/>
</dbReference>
<reference evidence="8 9" key="1">
    <citation type="journal article" date="2008" name="J. Biotechnol.">
        <title>Ultrafast pyrosequencing of Corynebacterium kroppenstedtii DSM44385 revealed insights into the physiology of a lipophilic corynebacterium that lacks mycolic acids.</title>
        <authorList>
            <person name="Tauch A."/>
            <person name="Schneider J."/>
            <person name="Szczepanowski R."/>
            <person name="Tilker A."/>
            <person name="Viehoever P."/>
            <person name="Gartemann K.-H."/>
            <person name="Arnold W."/>
            <person name="Blom J."/>
            <person name="Brinkrolf K."/>
            <person name="Brune I."/>
            <person name="Goetker S."/>
            <person name="Weisshaar B."/>
            <person name="Goesmann A."/>
            <person name="Droege M."/>
            <person name="Puehler A."/>
        </authorList>
    </citation>
    <scope>NUCLEOTIDE SEQUENCE [LARGE SCALE GENOMIC DNA]</scope>
    <source>
        <strain evidence="9">DSM 44385 / JCM 11950 / CIP 105744 / CCUG 35717</strain>
    </source>
</reference>
<dbReference type="InterPro" id="IPR023296">
    <property type="entry name" value="Glyco_hydro_beta-prop_sf"/>
</dbReference>
<dbReference type="InterPro" id="IPR001362">
    <property type="entry name" value="Glyco_hydro_32"/>
</dbReference>
<feature type="domain" description="Glycosyl hydrolase family 32 C-terminal" evidence="7">
    <location>
        <begin position="538"/>
        <end position="575"/>
    </location>
</feature>
<dbReference type="Proteomes" id="UP000001473">
    <property type="component" value="Chromosome"/>
</dbReference>
<evidence type="ECO:0000259" key="6">
    <source>
        <dbReference type="Pfam" id="PF00251"/>
    </source>
</evidence>
<dbReference type="Pfam" id="PF00251">
    <property type="entry name" value="Glyco_hydro_32N"/>
    <property type="match status" value="1"/>
</dbReference>
<dbReference type="Pfam" id="PF08244">
    <property type="entry name" value="Glyco_hydro_32C"/>
    <property type="match status" value="1"/>
</dbReference>
<evidence type="ECO:0000256" key="2">
    <source>
        <dbReference type="ARBA" id="ARBA00012758"/>
    </source>
</evidence>
<dbReference type="CAZy" id="GH32">
    <property type="family name" value="Glycoside Hydrolase Family 32"/>
</dbReference>
<accession>C4LKR5</accession>
<keyword evidence="4 5" id="KW-0326">Glycosidase</keyword>
<protein>
    <recommendedName>
        <fullName evidence="2">beta-fructofuranosidase</fullName>
        <ecNumber evidence="2">3.2.1.26</ecNumber>
    </recommendedName>
</protein>
<dbReference type="SUPFAM" id="SSF75005">
    <property type="entry name" value="Arabinanase/levansucrase/invertase"/>
    <property type="match status" value="1"/>
</dbReference>
<keyword evidence="3 5" id="KW-0378">Hydrolase</keyword>
<dbReference type="InterPro" id="IPR013148">
    <property type="entry name" value="Glyco_hydro_32_N"/>
</dbReference>
<sequence>MHFRPRLGDIDYYSRSCPTISGDQSSDATPIRKVNLQRQTATIGAMKANSMRPFLHVTPIQGRLNDPNGLCIVGNTLHIFYQHDPVFPRTPKRTGWARASVPITGKNAWRITHHPDSLYPGHPYDMQGCYSGNAVGVNENGRNNKDNKDSLAIFYTGNVKVPVENGKIRRRTTQNLVRATHDPVVGMEFRHYPENPVIDGPAPGFTEHFRDPMVTRDYGGKRRWRMVIGAQRNDLTGGIALYRSDDLVHWAYEGELIFDVNSAQSGSAPDILPRGYMWECPNLFRMHDRSTGEDLDVLVMCPQGLSERRINGVRHYASSDQCGYIVGKLEGTTFSVIRGFSELDYGHTFYAPQFADGSCIADLQEVNKKTDVLKEESLSDQSGPVDNFRSSESAYYRRRPRQDSGAWDSAVMLGWMGLPDADDAPTVSAAGWVHSLTMPRRVVLRDHRLIQSFLPDVGTIRSCAAEAAKVDNYGPFWVQHREVAAPSDSDAVHSVFLTDTGGNQAARIDVGRSRVSVEINGDVRVADVDTEYMQGATSIVVDGCTLEVLAGGGQIALSSMVYPSEGETWCELHEEASSM</sequence>
<dbReference type="PANTHER" id="PTHR43101">
    <property type="entry name" value="BETA-FRUCTOSIDASE"/>
    <property type="match status" value="1"/>
</dbReference>
<evidence type="ECO:0000259" key="7">
    <source>
        <dbReference type="Pfam" id="PF08244"/>
    </source>
</evidence>